<accession>A0ABY7DAS3</accession>
<evidence type="ECO:0000256" key="5">
    <source>
        <dbReference type="ARBA" id="ARBA00022786"/>
    </source>
</evidence>
<dbReference type="EMBL" id="CP111012">
    <property type="protein sequence ID" value="WAQ93484.1"/>
    <property type="molecule type" value="Genomic_DNA"/>
</dbReference>
<protein>
    <recommendedName>
        <fullName evidence="8">E3 ubiquitin-protein ligase</fullName>
        <ecNumber evidence="8">2.3.2.27</ecNumber>
    </recommendedName>
</protein>
<sequence length="1791" mass="202835">MAAPEMTALLKRSKRSVAVSVKSECSKQHDSQKLTDLLDFLLNPEKPLDEYETLDWLRWLISGGSTFEEFSKTVRQYDNAVTCGLVWTANFVAYRCRTCGVSPCMSLCADCFQAGNHEGHDYNMFRSQAGGACDCGEVSVMNPAGFCPRHGPDRQQTQPRPPGDLLAVAETMMPRIFLRLIYHLRDNSKPEMMDTYLLAMQDAEQFLTFLHSLSDMGAAMRHVMAAALTSKEMYTTLVNQHTATANLAEASNSFYSKSQRDYEAAVSSLQYPRGFDELEDMPGLNQKLVHRTFLEELVFWTVKFEFPQKIVTLLLSLLPDLKYKEEFTRAFIQHYSRISRVLVNALDRQTVANRVVHISVQLFSNESLACQMVREYNLLYILIVSLNNMLEQILTESTLQDAHQNFHMVVDCSNESMKEHCYWPIISDLINLLSHADIAYKFVSDSKLVIMWLELLSYFQGMNLNTRELHQHVEFEPDTYYAAFSAELEISASPMWSLISHLKKQDTFYVTKHMISACQDTLQDWFDAISCKESTNPNPLQLTFHLPLHRYLATFMVQAVQHQGQDLVSVIPPERMLKCLLIHLLQIQVATSEIYANMWVRNGLQIKGQAMTYVQCHFCYSMVDADIFLMQVCACRLDPDYFVQTVLERFHVSDWLSFSAEGGSRSYKMEKDQELAMVEGALQFLTMLLHVRTYLGMEEGELARLEMASLLFVADRQHSQLMDLMPEKSGMTGHGKELFEPTLRDISHYKAPMFEPGGGLQQGTYVPKDELWEKEFDPVHVLLRAVYKNDFQSAMDRYSEFLRKKGRLKGKGQPWPPFKAPGAVLDCYKAMYRILHCKTMHALIFTILQKVLKDPSLPESLSFYGVHLLELAITIPNPDTTRRAKPSPANVPDRNYKEWFSGNDVFENLRETVRNVEVSLSHMATQPEDAMSLGVDTSLEEMFQLAPSALAGASGPITAAHSGQIPTFLTSLTTTTTGPAPSLLSIRPTTSQALPPKYEARGVSTDTPRTEKVVVNESLLTILFKLHSKLAGKSNAYVPPSVLGQSSTGSGESSGSGEFYVRRVLDQLCRVSRDCARAVEDVYQGQRPKDTGSPKKGKAMDPDTRRRKARERQQKLMEEFASKQKAFMEQAMDTEDSPPMGTSQSTDSMDSEGPQSAMDEEAELYDCVICNQSTPSTAERTIGLVVFLQASSVLGHRPQTDTQKILQLGDKTRQRITTCSRVQTKRLETLFKHFEESSCQTSVNIGWEGGVLVQTCGHYLHLDCHTSYVASLLGQGSQNNILVTKGEYSCPLCVQLSNSVIPILPEENKYTLTRPVSPDPRQMALEIADMMVKRPITPRSPLVTKAMGSMMEDLTNATYGMFKTYTSSQTSESVLLFVCSVARTNLEVELLQRNNKLASPLSSPRKHCFLPLLHVLSMHSKILTTKPYTDLWSHITGVSCSESTTSVSLYHKEVPLLLKDPASLLIQIILTLPSTIETGHYDYLVHVVFNIVFIQSLCVITCKFTEEEREAWKRSRHDAFTTLEGMLSHVITRLSTSLLYEKEETDLLAELCEPFLRVAALVKFHLFAEEFPKQEGLTDFQYLCAYLRLNVSSPGKVIEPSKVMSAAQCVRWTVEEPHTLTRAWCTDLVHFVNKNPQDGKSLLTVNKRWFGPRLILLPDQYYKIFQAYRKKTCPVCSNMPKDPCVCLVCGMFLCFRGSCCKQQHLYECVQCGAGTGIFLLINSSIIVVIRGPRAALWGSVYLDEYGEEDKDLKRGKPLYLSNDRYSLLQNQWITHSFDHACKRWIWHQDRL</sequence>
<dbReference type="Gene3D" id="2.10.110.30">
    <property type="match status" value="1"/>
</dbReference>
<reference evidence="11" key="1">
    <citation type="submission" date="2022-11" db="EMBL/GenBank/DDBJ databases">
        <title>Centuries of genome instability and evolution in soft-shell clam transmissible cancer (bioRxiv).</title>
        <authorList>
            <person name="Hart S.F.M."/>
            <person name="Yonemitsu M.A."/>
            <person name="Giersch R.M."/>
            <person name="Beal B.F."/>
            <person name="Arriagada G."/>
            <person name="Davis B.W."/>
            <person name="Ostrander E.A."/>
            <person name="Goff S.P."/>
            <person name="Metzger M.J."/>
        </authorList>
    </citation>
    <scope>NUCLEOTIDE SEQUENCE</scope>
    <source>
        <strain evidence="11">MELC-2E11</strain>
        <tissue evidence="11">Siphon/mantle</tissue>
    </source>
</reference>
<keyword evidence="12" id="KW-1185">Reference proteome</keyword>
<evidence type="ECO:0000313" key="12">
    <source>
        <dbReference type="Proteomes" id="UP001164746"/>
    </source>
</evidence>
<evidence type="ECO:0000256" key="4">
    <source>
        <dbReference type="ARBA" id="ARBA00022771"/>
    </source>
</evidence>
<evidence type="ECO:0000259" key="10">
    <source>
        <dbReference type="SMART" id="SM00396"/>
    </source>
</evidence>
<evidence type="ECO:0000313" key="11">
    <source>
        <dbReference type="EMBL" id="WAQ93484.1"/>
    </source>
</evidence>
<feature type="compositionally biased region" description="Basic and acidic residues" evidence="9">
    <location>
        <begin position="1087"/>
        <end position="1104"/>
    </location>
</feature>
<comment type="catalytic activity">
    <reaction evidence="1 8">
        <text>S-ubiquitinyl-[E2 ubiquitin-conjugating enzyme]-L-cysteine + [acceptor protein]-L-lysine = [E2 ubiquitin-conjugating enzyme]-L-cysteine + N(6)-ubiquitinyl-[acceptor protein]-L-lysine.</text>
        <dbReference type="EC" id="2.3.2.27"/>
    </reaction>
</comment>
<keyword evidence="6 8" id="KW-0862">Zinc</keyword>
<dbReference type="PANTHER" id="PTHR21497:SF39">
    <property type="entry name" value="E3 UBIQUITIN-PROTEIN LIGASE UBR3"/>
    <property type="match status" value="1"/>
</dbReference>
<dbReference type="Pfam" id="PF18995">
    <property type="entry name" value="PRT6_C"/>
    <property type="match status" value="1"/>
</dbReference>
<evidence type="ECO:0000256" key="1">
    <source>
        <dbReference type="ARBA" id="ARBA00000900"/>
    </source>
</evidence>
<dbReference type="EC" id="2.3.2.27" evidence="8"/>
<dbReference type="PANTHER" id="PTHR21497">
    <property type="entry name" value="UBIQUITIN LIGASE E3 ALPHA-RELATED"/>
    <property type="match status" value="1"/>
</dbReference>
<evidence type="ECO:0000256" key="8">
    <source>
        <dbReference type="RuleBase" id="RU366018"/>
    </source>
</evidence>
<evidence type="ECO:0000256" key="7">
    <source>
        <dbReference type="ARBA" id="ARBA00046341"/>
    </source>
</evidence>
<gene>
    <name evidence="11" type="ORF">MAR_005955</name>
</gene>
<dbReference type="InterPro" id="IPR055194">
    <property type="entry name" value="UBR1-like_WH"/>
</dbReference>
<organism evidence="11 12">
    <name type="scientific">Mya arenaria</name>
    <name type="common">Soft-shell clam</name>
    <dbReference type="NCBI Taxonomy" id="6604"/>
    <lineage>
        <taxon>Eukaryota</taxon>
        <taxon>Metazoa</taxon>
        <taxon>Spiralia</taxon>
        <taxon>Lophotrochozoa</taxon>
        <taxon>Mollusca</taxon>
        <taxon>Bivalvia</taxon>
        <taxon>Autobranchia</taxon>
        <taxon>Heteroconchia</taxon>
        <taxon>Euheterodonta</taxon>
        <taxon>Imparidentia</taxon>
        <taxon>Neoheterodontei</taxon>
        <taxon>Myida</taxon>
        <taxon>Myoidea</taxon>
        <taxon>Myidae</taxon>
        <taxon>Mya</taxon>
    </lineage>
</organism>
<comment type="similarity">
    <text evidence="7 8">Belongs to the E3 ubiquitin-protein ligase UBR1-like family.</text>
</comment>
<feature type="region of interest" description="Disordered" evidence="9">
    <location>
        <begin position="1131"/>
        <end position="1157"/>
    </location>
</feature>
<keyword evidence="4 8" id="KW-0863">Zinc-finger</keyword>
<comment type="function">
    <text evidence="8">Ubiquitin ligase protein which is a component of the N-end rule pathway. Recognizes and binds to proteins bearing specific N-terminal residues that are destabilizing according to the N-end rule, leading to their ubiquitination and subsequent degradation.</text>
</comment>
<dbReference type="CDD" id="cd19673">
    <property type="entry name" value="UBR-box_UBR3"/>
    <property type="match status" value="1"/>
</dbReference>
<keyword evidence="5 8" id="KW-0833">Ubl conjugation pathway</keyword>
<comment type="pathway">
    <text evidence="8">Protein modification; protein ubiquitination.</text>
</comment>
<name>A0ABY7DAS3_MYAAR</name>
<evidence type="ECO:0000256" key="6">
    <source>
        <dbReference type="ARBA" id="ARBA00022833"/>
    </source>
</evidence>
<evidence type="ECO:0000256" key="9">
    <source>
        <dbReference type="SAM" id="MobiDB-lite"/>
    </source>
</evidence>
<dbReference type="Proteomes" id="UP001164746">
    <property type="component" value="Chromosome 1"/>
</dbReference>
<dbReference type="Pfam" id="PF02207">
    <property type="entry name" value="zf-UBR"/>
    <property type="match status" value="1"/>
</dbReference>
<evidence type="ECO:0000256" key="3">
    <source>
        <dbReference type="ARBA" id="ARBA00022723"/>
    </source>
</evidence>
<proteinExistence type="inferred from homology"/>
<dbReference type="InterPro" id="IPR039164">
    <property type="entry name" value="UBR1-like"/>
</dbReference>
<dbReference type="SMART" id="SM00396">
    <property type="entry name" value="ZnF_UBR1"/>
    <property type="match status" value="1"/>
</dbReference>
<dbReference type="Pfam" id="PF22960">
    <property type="entry name" value="WHD_UBR1"/>
    <property type="match status" value="1"/>
</dbReference>
<feature type="region of interest" description="Disordered" evidence="9">
    <location>
        <begin position="1082"/>
        <end position="1113"/>
    </location>
</feature>
<feature type="domain" description="UBR-type" evidence="10">
    <location>
        <begin position="81"/>
        <end position="151"/>
    </location>
</feature>
<keyword evidence="3 8" id="KW-0479">Metal-binding</keyword>
<dbReference type="InterPro" id="IPR003126">
    <property type="entry name" value="Znf_UBR"/>
</dbReference>
<evidence type="ECO:0000256" key="2">
    <source>
        <dbReference type="ARBA" id="ARBA00022679"/>
    </source>
</evidence>
<keyword evidence="2 8" id="KW-0808">Transferase</keyword>
<dbReference type="InterPro" id="IPR044046">
    <property type="entry name" value="E3_ligase_UBR-like_C"/>
</dbReference>